<evidence type="ECO:0000259" key="9">
    <source>
        <dbReference type="SMART" id="SM01038"/>
    </source>
</evidence>
<proteinExistence type="inferred from homology"/>
<dbReference type="InterPro" id="IPR036156">
    <property type="entry name" value="Beta-gal/glucu_dom_sf"/>
</dbReference>
<dbReference type="PROSITE" id="PS00719">
    <property type="entry name" value="GLYCOSYL_HYDROL_F2_1"/>
    <property type="match status" value="1"/>
</dbReference>
<dbReference type="Pfam" id="PF02837">
    <property type="entry name" value="Glyco_hydro_2_N"/>
    <property type="match status" value="1"/>
</dbReference>
<dbReference type="PANTHER" id="PTHR46323">
    <property type="entry name" value="BETA-GALACTOSIDASE"/>
    <property type="match status" value="1"/>
</dbReference>
<comment type="catalytic activity">
    <reaction evidence="1 7">
        <text>Hydrolysis of terminal non-reducing beta-D-galactose residues in beta-D-galactosides.</text>
        <dbReference type="EC" id="3.2.1.23"/>
    </reaction>
</comment>
<gene>
    <name evidence="10" type="ORF">OLW01_17610</name>
</gene>
<geneLocation type="plasmid" evidence="10 11">
    <name>pCadTS8_2</name>
</geneLocation>
<organism evidence="10 11">
    <name type="scientific">Catenovulum adriaticum</name>
    <dbReference type="NCBI Taxonomy" id="2984846"/>
    <lineage>
        <taxon>Bacteria</taxon>
        <taxon>Pseudomonadati</taxon>
        <taxon>Pseudomonadota</taxon>
        <taxon>Gammaproteobacteria</taxon>
        <taxon>Alteromonadales</taxon>
        <taxon>Alteromonadaceae</taxon>
        <taxon>Catenovulum</taxon>
    </lineage>
</organism>
<dbReference type="InterPro" id="IPR006102">
    <property type="entry name" value="Ig-like_GH2"/>
</dbReference>
<keyword evidence="4 7" id="KW-0378">Hydrolase</keyword>
<dbReference type="SUPFAM" id="SSF49303">
    <property type="entry name" value="beta-Galactosidase/glucuronidase domain"/>
    <property type="match status" value="2"/>
</dbReference>
<evidence type="ECO:0000313" key="11">
    <source>
        <dbReference type="Proteomes" id="UP001163726"/>
    </source>
</evidence>
<feature type="signal peptide" evidence="8">
    <location>
        <begin position="1"/>
        <end position="33"/>
    </location>
</feature>
<dbReference type="InterPro" id="IPR014718">
    <property type="entry name" value="GH-type_carb-bd"/>
</dbReference>
<evidence type="ECO:0000256" key="6">
    <source>
        <dbReference type="ARBA" id="ARBA00032230"/>
    </source>
</evidence>
<dbReference type="EMBL" id="CP109967">
    <property type="protein sequence ID" value="WAJ72098.1"/>
    <property type="molecule type" value="Genomic_DNA"/>
</dbReference>
<dbReference type="InterPro" id="IPR023232">
    <property type="entry name" value="Glyco_hydro_2_AS"/>
</dbReference>
<evidence type="ECO:0000256" key="1">
    <source>
        <dbReference type="ARBA" id="ARBA00001412"/>
    </source>
</evidence>
<dbReference type="InterPro" id="IPR008979">
    <property type="entry name" value="Galactose-bd-like_sf"/>
</dbReference>
<dbReference type="EC" id="3.2.1.23" evidence="3 7"/>
<evidence type="ECO:0000256" key="5">
    <source>
        <dbReference type="ARBA" id="ARBA00023295"/>
    </source>
</evidence>
<reference evidence="10" key="1">
    <citation type="submission" date="2022-10" db="EMBL/GenBank/DDBJ databases">
        <title>Catenovulum adriacola sp. nov. isolated in the Harbour of Susak.</title>
        <authorList>
            <person name="Schoch T."/>
            <person name="Reich S.J."/>
            <person name="Stoeferle S."/>
            <person name="Flaiz M."/>
            <person name="Kazda M."/>
            <person name="Riedel C.U."/>
            <person name="Duerre P."/>
        </authorList>
    </citation>
    <scope>NUCLEOTIDE SEQUENCE</scope>
    <source>
        <strain evidence="10">TS8</strain>
        <plasmid evidence="10">pCadTS8_2</plasmid>
    </source>
</reference>
<dbReference type="Pfam" id="PF02836">
    <property type="entry name" value="Glyco_hydro_2_C"/>
    <property type="match status" value="1"/>
</dbReference>
<dbReference type="SMART" id="SM01038">
    <property type="entry name" value="Bgal_small_N"/>
    <property type="match status" value="1"/>
</dbReference>
<dbReference type="InterPro" id="IPR023230">
    <property type="entry name" value="Glyco_hydro_2_CS"/>
</dbReference>
<dbReference type="Pfam" id="PF02929">
    <property type="entry name" value="Bgal_small_N"/>
    <property type="match status" value="1"/>
</dbReference>
<dbReference type="Gene3D" id="2.60.120.260">
    <property type="entry name" value="Galactose-binding domain-like"/>
    <property type="match status" value="1"/>
</dbReference>
<keyword evidence="8" id="KW-0732">Signal</keyword>
<sequence>MIQVRLPLAQKLTRKFAVSSLLLLGAFSHNAFAQKASEINDWENPDVIQINKMPARATAYSFTSEASALKGDRDQANFLSLNGQWKFHFVADSANRPLDFYQSDFNSQDWDNITVPSNWELEGYGQPIYTNSTYPFPVNLPKIDRENAVGSYLKSFELPADWANKQVVLHFGGVASAFYLWVNGEKVGYSQDSALPAEFDITDYVKKGKNDIAVQVFRWSDGSYLEDQDHWRLGGIQREVLLLAQPKVAINDFAVRTVLTDNYSKAKLQVNPELTNLNKQNIEGWSLSAQLYDANDKPVLDSELDIEATQLSPVVYPQRDTFKFEVLEAQIDNPKLWTSETPYLYTLTLSLKNKQEQLVEARSVKVGFRDVKINDKGQLLINGQSIKLIGVNRHDHHVTKGKALNRADIRRDFELLKTFNFNSIRTAHYPNDPYVYQLADQYGIYVMDEANIESHGVGGKLANLPQWTNSIVQRVANMVERDKNHPSIISWSFGNESGTGPGFAAAAGWVKDFDPTRFIHYEGAQGDPNHPKYSPLVDLWNSAEERHTPLANPTDPPFVDVISRMYPNLEDLKGLADSPYIDRPILMCEYAHAMGNSVGHLAEYWDMVWAHDNLIGGYIWDWIDQGLEKQDAQGNTFLAYGGDFGDKPNDSNFCINGIIDSYRNPKPPIEEAKYVFQPIKVTAVDLAQGKVNIKNRNFFVNLNKYDIRWSLSEDGKLIEQGELAQVDIAPQAEKTVKVNFTKPSLKAGAKYWLRLSLHTRKDELWAKAGFELAKAQFELPFYQAKSQPKADYPSVQLEKSSTKVTVKNDNFSASFDPKTGYLTQYTSRASGKNQVLVESALTPNFWRPETDNDRLGWQTAKTLAYWKDAPQKLSLVNFEVNHTSEQQVKIVAQLQDKGKVDLTLSYLISGNGDVKVDFDFTADESLPSILRIGMTTNVSKKLINMSFLGKGPFENYIDRNQGAEMGVYSGQVEQFVHNYVRPQENGNHTDIDWLDLMDARGHGLVINGEQPLSMSVWPWSAQNLENSTHTNELVKQGAYTVNIDLIQAGVGGTDSWSPKAAPIDKYKIFPGHYQYSFTLSPVKFD</sequence>
<dbReference type="InterPro" id="IPR004199">
    <property type="entry name" value="B-gal_small/dom_5"/>
</dbReference>
<feature type="domain" description="Beta galactosidase small chain/" evidence="9">
    <location>
        <begin position="805"/>
        <end position="1080"/>
    </location>
</feature>
<keyword evidence="11" id="KW-1185">Reference proteome</keyword>
<dbReference type="InterPro" id="IPR032312">
    <property type="entry name" value="LacZ_4"/>
</dbReference>
<dbReference type="Gene3D" id="2.60.40.10">
    <property type="entry name" value="Immunoglobulins"/>
    <property type="match status" value="2"/>
</dbReference>
<comment type="similarity">
    <text evidence="2 7">Belongs to the glycosyl hydrolase 2 family.</text>
</comment>
<dbReference type="PROSITE" id="PS00608">
    <property type="entry name" value="GLYCOSYL_HYDROL_F2_2"/>
    <property type="match status" value="1"/>
</dbReference>
<dbReference type="Pfam" id="PF16353">
    <property type="entry name" value="LacZ_4"/>
    <property type="match status" value="1"/>
</dbReference>
<evidence type="ECO:0000256" key="3">
    <source>
        <dbReference type="ARBA" id="ARBA00012756"/>
    </source>
</evidence>
<dbReference type="InterPro" id="IPR017853">
    <property type="entry name" value="GH"/>
</dbReference>
<dbReference type="Proteomes" id="UP001163726">
    <property type="component" value="Plasmid pCadTS8_2"/>
</dbReference>
<evidence type="ECO:0000256" key="7">
    <source>
        <dbReference type="RuleBase" id="RU361154"/>
    </source>
</evidence>
<dbReference type="PANTHER" id="PTHR46323:SF2">
    <property type="entry name" value="BETA-GALACTOSIDASE"/>
    <property type="match status" value="1"/>
</dbReference>
<evidence type="ECO:0000256" key="8">
    <source>
        <dbReference type="SAM" id="SignalP"/>
    </source>
</evidence>
<evidence type="ECO:0000256" key="4">
    <source>
        <dbReference type="ARBA" id="ARBA00022801"/>
    </source>
</evidence>
<dbReference type="SUPFAM" id="SSF49785">
    <property type="entry name" value="Galactose-binding domain-like"/>
    <property type="match status" value="1"/>
</dbReference>
<dbReference type="InterPro" id="IPR006101">
    <property type="entry name" value="Glyco_hydro_2"/>
</dbReference>
<evidence type="ECO:0000256" key="2">
    <source>
        <dbReference type="ARBA" id="ARBA00007401"/>
    </source>
</evidence>
<dbReference type="InterPro" id="IPR013783">
    <property type="entry name" value="Ig-like_fold"/>
</dbReference>
<name>A0ABY7AS54_9ALTE</name>
<feature type="chain" id="PRO_5045465615" description="Beta-galactosidase" evidence="8">
    <location>
        <begin position="34"/>
        <end position="1085"/>
    </location>
</feature>
<dbReference type="RefSeq" id="WP_268076815.1">
    <property type="nucleotide sequence ID" value="NZ_CP109967.1"/>
</dbReference>
<dbReference type="Gene3D" id="2.70.98.10">
    <property type="match status" value="1"/>
</dbReference>
<dbReference type="SUPFAM" id="SSF51445">
    <property type="entry name" value="(Trans)glycosidases"/>
    <property type="match status" value="1"/>
</dbReference>
<keyword evidence="10" id="KW-0614">Plasmid</keyword>
<dbReference type="Gene3D" id="3.20.20.80">
    <property type="entry name" value="Glycosidases"/>
    <property type="match status" value="1"/>
</dbReference>
<dbReference type="PRINTS" id="PR00132">
    <property type="entry name" value="GLHYDRLASE2"/>
</dbReference>
<dbReference type="InterPro" id="IPR050347">
    <property type="entry name" value="Bact_Beta-galactosidase"/>
</dbReference>
<keyword evidence="5 7" id="KW-0326">Glycosidase</keyword>
<protein>
    <recommendedName>
        <fullName evidence="3 7">Beta-galactosidase</fullName>
        <ecNumber evidence="3 7">3.2.1.23</ecNumber>
    </recommendedName>
    <alternativeName>
        <fullName evidence="6 7">Lactase</fullName>
    </alternativeName>
</protein>
<evidence type="ECO:0000313" key="10">
    <source>
        <dbReference type="EMBL" id="WAJ72098.1"/>
    </source>
</evidence>
<accession>A0ABY7AS54</accession>
<dbReference type="InterPro" id="IPR006103">
    <property type="entry name" value="Glyco_hydro_2_cat"/>
</dbReference>
<dbReference type="InterPro" id="IPR006104">
    <property type="entry name" value="Glyco_hydro_2_N"/>
</dbReference>
<dbReference type="InterPro" id="IPR011013">
    <property type="entry name" value="Gal_mutarotase_sf_dom"/>
</dbReference>
<dbReference type="SUPFAM" id="SSF74650">
    <property type="entry name" value="Galactose mutarotase-like"/>
    <property type="match status" value="1"/>
</dbReference>
<dbReference type="Pfam" id="PF00703">
    <property type="entry name" value="Glyco_hydro_2"/>
    <property type="match status" value="1"/>
</dbReference>